<keyword evidence="4 10" id="KW-0337">GPI-anchor biosynthesis</keyword>
<comment type="pathway">
    <text evidence="2 10">Glycolipid biosynthesis; glycosylphosphatidylinositol-anchor biosynthesis.</text>
</comment>
<keyword evidence="5" id="KW-0812">Transmembrane</keyword>
<dbReference type="PANTHER" id="PTHR28650:SF1">
    <property type="entry name" value="PHOSPHATIDYLINOSITOL-GLYCAN BIOSYNTHESIS CLASS X PROTEIN"/>
    <property type="match status" value="1"/>
</dbReference>
<dbReference type="InterPro" id="IPR013233">
    <property type="entry name" value="PIG-X/PBN1"/>
</dbReference>
<evidence type="ECO:0000256" key="1">
    <source>
        <dbReference type="ARBA" id="ARBA00004389"/>
    </source>
</evidence>
<dbReference type="UniPathway" id="UPA00196"/>
<organism evidence="11 12">
    <name type="scientific">Pavo cristatus</name>
    <name type="common">Indian peafowl</name>
    <name type="synonym">Blue peafowl</name>
    <dbReference type="NCBI Taxonomy" id="9049"/>
    <lineage>
        <taxon>Eukaryota</taxon>
        <taxon>Metazoa</taxon>
        <taxon>Chordata</taxon>
        <taxon>Craniata</taxon>
        <taxon>Vertebrata</taxon>
        <taxon>Euteleostomi</taxon>
        <taxon>Archelosauria</taxon>
        <taxon>Archosauria</taxon>
        <taxon>Dinosauria</taxon>
        <taxon>Saurischia</taxon>
        <taxon>Theropoda</taxon>
        <taxon>Coelurosauria</taxon>
        <taxon>Aves</taxon>
        <taxon>Neognathae</taxon>
        <taxon>Galloanserae</taxon>
        <taxon>Galliformes</taxon>
        <taxon>Phasianidae</taxon>
        <taxon>Phasianinae</taxon>
        <taxon>Pavo</taxon>
    </lineage>
</organism>
<keyword evidence="6 10" id="KW-0256">Endoplasmic reticulum</keyword>
<comment type="function">
    <text evidence="10">Stabilizing subunit of the glycosylphosphatidylinositol-mannosyltransferase I complex which catalyzes the transfer of the first mannose, via an alpha-1,4 bond from a dolichol-phosphate-mannose (Dol-P-Man) to the glucosaminyl acyl phosphatidylinositol (GlcN-(acyl)PI) intermediate to generate alpha-D-Man-(1-&gt;4)-alpha-D-GlcN-(1-&gt;6)-(1-radyl,2-acyl-sn-glycero-3-phospho)-2-acyl-inositol and participates in the sixth step of the glycosylphosphatidylinositol-anchor biosynthesis. Probably acts by stabilizing the mannosyltransferase PIGM.</text>
</comment>
<dbReference type="PANTHER" id="PTHR28650">
    <property type="entry name" value="PHOSPHATIDYLINOSITOL-GLYCAN BIOSYNTHESIS CLASS X PROTEIN"/>
    <property type="match status" value="1"/>
</dbReference>
<sequence length="129" mass="14448">ACRGSAVSQELLKEGFHRELLVKVELGGTGQWTEGCTVAARTRLPPGVYVDPYELASLQEHNVTKVRRSWLQCRLLELLVLISSILNGDYPVFPLPRCVSLDCAHVIRNNAKTIHRHTCWGSILSRTLL</sequence>
<reference evidence="11" key="2">
    <citation type="submission" date="2025-09" db="UniProtKB">
        <authorList>
            <consortium name="Ensembl"/>
        </authorList>
    </citation>
    <scope>IDENTIFICATION</scope>
</reference>
<protein>
    <recommendedName>
        <fullName evidence="10">Phosphatidylinositol-glycan biosynthesis class X protein</fullName>
    </recommendedName>
</protein>
<reference evidence="11" key="1">
    <citation type="submission" date="2025-08" db="UniProtKB">
        <authorList>
            <consortium name="Ensembl"/>
        </authorList>
    </citation>
    <scope>IDENTIFICATION</scope>
</reference>
<evidence type="ECO:0000256" key="7">
    <source>
        <dbReference type="ARBA" id="ARBA00022989"/>
    </source>
</evidence>
<evidence type="ECO:0000256" key="9">
    <source>
        <dbReference type="ARBA" id="ARBA00023180"/>
    </source>
</evidence>
<evidence type="ECO:0000256" key="4">
    <source>
        <dbReference type="ARBA" id="ARBA00022502"/>
    </source>
</evidence>
<dbReference type="Proteomes" id="UP000694428">
    <property type="component" value="Unplaced"/>
</dbReference>
<keyword evidence="8" id="KW-0472">Membrane</keyword>
<evidence type="ECO:0000313" key="12">
    <source>
        <dbReference type="Proteomes" id="UP000694428"/>
    </source>
</evidence>
<proteinExistence type="inferred from homology"/>
<evidence type="ECO:0000256" key="10">
    <source>
        <dbReference type="RuleBase" id="RU366056"/>
    </source>
</evidence>
<name>A0A8C9ER92_PAVCR</name>
<evidence type="ECO:0000256" key="8">
    <source>
        <dbReference type="ARBA" id="ARBA00023136"/>
    </source>
</evidence>
<comment type="subcellular location">
    <subcellularLocation>
        <location evidence="1 10">Endoplasmic reticulum membrane</location>
        <topology evidence="1 10">Single-pass membrane protein</topology>
    </subcellularLocation>
</comment>
<keyword evidence="9" id="KW-0325">Glycoprotein</keyword>
<dbReference type="Pfam" id="PF08320">
    <property type="entry name" value="PIG-X"/>
    <property type="match status" value="1"/>
</dbReference>
<keyword evidence="12" id="KW-1185">Reference proteome</keyword>
<comment type="similarity">
    <text evidence="3 10">Belongs to the PIGX family.</text>
</comment>
<dbReference type="Ensembl" id="ENSPSTT00000004040.1">
    <property type="protein sequence ID" value="ENSPSTP00000003851.1"/>
    <property type="gene ID" value="ENSPSTG00000002795.1"/>
</dbReference>
<dbReference type="AlphaFoldDB" id="A0A8C9ER92"/>
<dbReference type="InterPro" id="IPR040039">
    <property type="entry name" value="PIGX"/>
</dbReference>
<accession>A0A8C9ER92</accession>
<dbReference type="GO" id="GO:0005789">
    <property type="term" value="C:endoplasmic reticulum membrane"/>
    <property type="evidence" value="ECO:0007669"/>
    <property type="project" value="UniProtKB-SubCell"/>
</dbReference>
<evidence type="ECO:0000256" key="6">
    <source>
        <dbReference type="ARBA" id="ARBA00022824"/>
    </source>
</evidence>
<evidence type="ECO:0000256" key="2">
    <source>
        <dbReference type="ARBA" id="ARBA00004687"/>
    </source>
</evidence>
<evidence type="ECO:0000256" key="5">
    <source>
        <dbReference type="ARBA" id="ARBA00022692"/>
    </source>
</evidence>
<keyword evidence="7" id="KW-1133">Transmembrane helix</keyword>
<dbReference type="GO" id="GO:0006506">
    <property type="term" value="P:GPI anchor biosynthetic process"/>
    <property type="evidence" value="ECO:0007669"/>
    <property type="project" value="UniProtKB-UniPathway"/>
</dbReference>
<evidence type="ECO:0000256" key="3">
    <source>
        <dbReference type="ARBA" id="ARBA00010345"/>
    </source>
</evidence>
<evidence type="ECO:0000313" key="11">
    <source>
        <dbReference type="Ensembl" id="ENSPSTP00000003851.1"/>
    </source>
</evidence>